<accession>A0A147IN28</accession>
<protein>
    <recommendedName>
        <fullName evidence="3">DUF736 domain-containing protein</fullName>
    </recommendedName>
</protein>
<sequence length="111" mass="12292">MPQIGTFTRTATGFAGRIRTLSFDTEFVILSADPAAAENAPDFRIHLGDGDGPEVGAGWTRHGERAGEFVAIVLDDPVFLAPIRARLFRDADDDTAWSLHWNRLPRRGERD</sequence>
<dbReference type="EMBL" id="LDTE01000104">
    <property type="protein sequence ID" value="KTT96646.1"/>
    <property type="molecule type" value="Genomic_DNA"/>
</dbReference>
<dbReference type="Proteomes" id="UP000074072">
    <property type="component" value="Unassembled WGS sequence"/>
</dbReference>
<gene>
    <name evidence="1" type="ORF">SB4_15125</name>
</gene>
<evidence type="ECO:0000313" key="1">
    <source>
        <dbReference type="EMBL" id="KTT96646.1"/>
    </source>
</evidence>
<dbReference type="Pfam" id="PF05284">
    <property type="entry name" value="DUF736"/>
    <property type="match status" value="1"/>
</dbReference>
<evidence type="ECO:0008006" key="3">
    <source>
        <dbReference type="Google" id="ProtNLM"/>
    </source>
</evidence>
<dbReference type="InterPro" id="IPR007948">
    <property type="entry name" value="DUF736"/>
</dbReference>
<dbReference type="PATRIC" id="fig|33051.4.peg.425"/>
<evidence type="ECO:0000313" key="2">
    <source>
        <dbReference type="Proteomes" id="UP000074072"/>
    </source>
</evidence>
<dbReference type="AlphaFoldDB" id="A0A147IN28"/>
<organism evidence="1 2">
    <name type="scientific">Sphingomonas sanguinis</name>
    <dbReference type="NCBI Taxonomy" id="33051"/>
    <lineage>
        <taxon>Bacteria</taxon>
        <taxon>Pseudomonadati</taxon>
        <taxon>Pseudomonadota</taxon>
        <taxon>Alphaproteobacteria</taxon>
        <taxon>Sphingomonadales</taxon>
        <taxon>Sphingomonadaceae</taxon>
        <taxon>Sphingomonas</taxon>
    </lineage>
</organism>
<dbReference type="OrthoDB" id="9811595at2"/>
<comment type="caution">
    <text evidence="1">The sequence shown here is derived from an EMBL/GenBank/DDBJ whole genome shotgun (WGS) entry which is preliminary data.</text>
</comment>
<proteinExistence type="predicted"/>
<dbReference type="RefSeq" id="WP_058753222.1">
    <property type="nucleotide sequence ID" value="NZ_LDTE01000104.1"/>
</dbReference>
<reference evidence="1 2" key="1">
    <citation type="journal article" date="2016" name="Front. Microbiol.">
        <title>Genomic Resource of Rice Seed Associated Bacteria.</title>
        <authorList>
            <person name="Midha S."/>
            <person name="Bansal K."/>
            <person name="Sharma S."/>
            <person name="Kumar N."/>
            <person name="Patil P.P."/>
            <person name="Chaudhry V."/>
            <person name="Patil P.B."/>
        </authorList>
    </citation>
    <scope>NUCLEOTIDE SEQUENCE [LARGE SCALE GENOMIC DNA]</scope>
    <source>
        <strain evidence="1 2">SB4</strain>
    </source>
</reference>
<name>A0A147IN28_9SPHN</name>